<dbReference type="SUPFAM" id="SSF53067">
    <property type="entry name" value="Actin-like ATPase domain"/>
    <property type="match status" value="1"/>
</dbReference>
<evidence type="ECO:0000313" key="2">
    <source>
        <dbReference type="EMBL" id="RAQ95951.1"/>
    </source>
</evidence>
<organism evidence="2 3">
    <name type="scientific">Thermogemmatispora tikiterensis</name>
    <dbReference type="NCBI Taxonomy" id="1825093"/>
    <lineage>
        <taxon>Bacteria</taxon>
        <taxon>Bacillati</taxon>
        <taxon>Chloroflexota</taxon>
        <taxon>Ktedonobacteria</taxon>
        <taxon>Thermogemmatisporales</taxon>
        <taxon>Thermogemmatisporaceae</taxon>
        <taxon>Thermogemmatispora</taxon>
    </lineage>
</organism>
<gene>
    <name evidence="2" type="ORF">A4R35_10430</name>
</gene>
<protein>
    <recommendedName>
        <fullName evidence="1">Actin homologue MreB-like C-terminal domain-containing protein</fullName>
    </recommendedName>
</protein>
<dbReference type="InterPro" id="IPR049067">
    <property type="entry name" value="MreB-like_C"/>
</dbReference>
<dbReference type="InterPro" id="IPR043129">
    <property type="entry name" value="ATPase_NBD"/>
</dbReference>
<proteinExistence type="predicted"/>
<evidence type="ECO:0000259" key="1">
    <source>
        <dbReference type="Pfam" id="PF21522"/>
    </source>
</evidence>
<dbReference type="EMBL" id="MCIF01000002">
    <property type="protein sequence ID" value="RAQ95951.1"/>
    <property type="molecule type" value="Genomic_DNA"/>
</dbReference>
<sequence length="411" mass="45607">MVRQLPLAFLPRSDQPDASPAARDRHAEGTALLVAVDNGNDALKGALLHAQLPQLTVRRISTAYAPAEVMRVGEEIPTWQVDASEPFWIGNEALQVATTVESLPIGMSPERLLDRRWQHFFFACLAELLQAAGYGRPGQNWQGEYRLSVSLGLPNEELSRNSVHPTVLQALRPLLETPRLVQRTDEQGQTNTWRLRLVDVMPYPQTFGSFVAWYYSPTGEALPTEVVRHVTVDIGGGQLHRCTVTIDPHPDGRPRLRMQATLLDEGTIALARAVREHLRSHYPGIRLSDTEAQQVLVSGTLLRGGRRVDVTSLVSDVIQARAQRLLTHLRHLLQEEQTFVMCTGGGTILLERSLRTLLGQRRAQESMLIVPRELAAVLNAAGGYLLAQAAAQQRIQQRLSAATASRDEEDH</sequence>
<dbReference type="AlphaFoldDB" id="A0A328VGH4"/>
<accession>A0A328VGH4</accession>
<dbReference type="Gene3D" id="3.30.420.40">
    <property type="match status" value="1"/>
</dbReference>
<keyword evidence="3" id="KW-1185">Reference proteome</keyword>
<reference evidence="2 3" key="1">
    <citation type="submission" date="2016-08" db="EMBL/GenBank/DDBJ databases">
        <title>Analysis of Carbohydrate Active Enzymes in Thermogemmatispora T81 Reveals Carbohydrate Degradation Ability.</title>
        <authorList>
            <person name="Tomazini A."/>
            <person name="Lal S."/>
            <person name="Stott M."/>
            <person name="Henrissat B."/>
            <person name="Polikarpov I."/>
            <person name="Sparling R."/>
            <person name="Levin D.B."/>
        </authorList>
    </citation>
    <scope>NUCLEOTIDE SEQUENCE [LARGE SCALE GENOMIC DNA]</scope>
    <source>
        <strain evidence="2 3">T81</strain>
    </source>
</reference>
<name>A0A328VGH4_9CHLR</name>
<dbReference type="Pfam" id="PF21522">
    <property type="entry name" value="MreB-like_C"/>
    <property type="match status" value="1"/>
</dbReference>
<comment type="caution">
    <text evidence="2">The sequence shown here is derived from an EMBL/GenBank/DDBJ whole genome shotgun (WGS) entry which is preliminary data.</text>
</comment>
<feature type="domain" description="Actin homologue MreB-like C-terminal" evidence="1">
    <location>
        <begin position="232"/>
        <end position="355"/>
    </location>
</feature>
<evidence type="ECO:0000313" key="3">
    <source>
        <dbReference type="Proteomes" id="UP000248706"/>
    </source>
</evidence>
<dbReference type="Proteomes" id="UP000248706">
    <property type="component" value="Unassembled WGS sequence"/>
</dbReference>